<reference evidence="10 11" key="1">
    <citation type="submission" date="2020-08" db="EMBL/GenBank/DDBJ databases">
        <title>Genomic Encyclopedia of Type Strains, Phase IV (KMG-IV): sequencing the most valuable type-strain genomes for metagenomic binning, comparative biology and taxonomic classification.</title>
        <authorList>
            <person name="Goeker M."/>
        </authorList>
    </citation>
    <scope>NUCLEOTIDE SEQUENCE [LARGE SCALE GENOMIC DNA]</scope>
    <source>
        <strain evidence="10 11">DSM 103733</strain>
    </source>
</reference>
<dbReference type="Gene3D" id="3.90.226.10">
    <property type="entry name" value="2-enoyl-CoA Hydratase, Chain A, domain 1"/>
    <property type="match status" value="1"/>
</dbReference>
<dbReference type="InterPro" id="IPR012340">
    <property type="entry name" value="NA-bd_OB-fold"/>
</dbReference>
<evidence type="ECO:0000256" key="4">
    <source>
        <dbReference type="ARBA" id="ARBA00023136"/>
    </source>
</evidence>
<dbReference type="InterPro" id="IPR002810">
    <property type="entry name" value="NfeD-like_C"/>
</dbReference>
<keyword evidence="3 5" id="KW-1133">Transmembrane helix</keyword>
<gene>
    <name evidence="10" type="ORF">HNQ77_000362</name>
</gene>
<feature type="domain" description="NfeD integral membrane" evidence="8">
    <location>
        <begin position="237"/>
        <end position="354"/>
    </location>
</feature>
<accession>A0A841JWP0</accession>
<evidence type="ECO:0000256" key="1">
    <source>
        <dbReference type="ARBA" id="ARBA00004141"/>
    </source>
</evidence>
<dbReference type="Pfam" id="PF01957">
    <property type="entry name" value="NfeD"/>
    <property type="match status" value="1"/>
</dbReference>
<keyword evidence="10" id="KW-0645">Protease</keyword>
<evidence type="ECO:0000259" key="9">
    <source>
        <dbReference type="Pfam" id="PF25145"/>
    </source>
</evidence>
<dbReference type="PANTHER" id="PTHR33507:SF4">
    <property type="entry name" value="NODULATION COMPETITIVENESS PROTEIN NFED"/>
    <property type="match status" value="1"/>
</dbReference>
<feature type="transmembrane region" description="Helical" evidence="5">
    <location>
        <begin position="308"/>
        <end position="329"/>
    </location>
</feature>
<evidence type="ECO:0000256" key="3">
    <source>
        <dbReference type="ARBA" id="ARBA00022989"/>
    </source>
</evidence>
<evidence type="ECO:0000256" key="5">
    <source>
        <dbReference type="SAM" id="Phobius"/>
    </source>
</evidence>
<dbReference type="GO" id="GO:0016020">
    <property type="term" value="C:membrane"/>
    <property type="evidence" value="ECO:0007669"/>
    <property type="project" value="UniProtKB-SubCell"/>
</dbReference>
<feature type="signal peptide" evidence="6">
    <location>
        <begin position="1"/>
        <end position="21"/>
    </location>
</feature>
<sequence length="433" mass="45735">MAKTALLALALLILFTMAAQAQTPKVVILKLDDTIQPISEEYLTRGLAQGEVTHASAVLIELNTPGGLLDTTRSMVAKILASPVPVIVYIAPSGSRAGSAGFFLLEAADIAAMAPGTNAGASHPVIEGGQLDPIMKQKLENDTTAFMRSFVSRRNRNVDAAQDAILNSKSYTVDEAQKLNLLDAVAPTVTDLLNQIDGRTLHRFDGTTVTLHTRNAARIELNPTLREQILDRLMDPNLAVLILVLGGLLIYLEFNVPGTIIPGALGTLLLVTALFALNLLPVHYTSVMLLLAAFALLLLEAKFPSHGVLASVGIVALIFGTLTLVDGPIPELRVALLTAIACGLAFGLITVFLVRIAMLARKNKVMTGAGALVGTLGIAQETLAPRGQILIHGELWQAESPESIPAGEMVKVRAVSGLTLMVDRVPAITGPAN</sequence>
<dbReference type="RefSeq" id="WP_050057657.1">
    <property type="nucleotide sequence ID" value="NZ_JACHEK010000001.1"/>
</dbReference>
<dbReference type="InterPro" id="IPR052165">
    <property type="entry name" value="Membrane_assoc_protease"/>
</dbReference>
<dbReference type="SUPFAM" id="SSF141322">
    <property type="entry name" value="NfeD domain-like"/>
    <property type="match status" value="1"/>
</dbReference>
<evidence type="ECO:0000259" key="7">
    <source>
        <dbReference type="Pfam" id="PF01957"/>
    </source>
</evidence>
<dbReference type="InterPro" id="IPR029045">
    <property type="entry name" value="ClpP/crotonase-like_dom_sf"/>
</dbReference>
<comment type="subcellular location">
    <subcellularLocation>
        <location evidence="1">Membrane</location>
        <topology evidence="1">Multi-pass membrane protein</topology>
    </subcellularLocation>
</comment>
<proteinExistence type="predicted"/>
<dbReference type="Pfam" id="PF25145">
    <property type="entry name" value="NfeD1b_N"/>
    <property type="match status" value="1"/>
</dbReference>
<feature type="transmembrane region" description="Helical" evidence="5">
    <location>
        <begin position="283"/>
        <end position="301"/>
    </location>
</feature>
<evidence type="ECO:0000256" key="6">
    <source>
        <dbReference type="SAM" id="SignalP"/>
    </source>
</evidence>
<dbReference type="EMBL" id="JACHEK010000001">
    <property type="protein sequence ID" value="MBB6142424.1"/>
    <property type="molecule type" value="Genomic_DNA"/>
</dbReference>
<dbReference type="GO" id="GO:0008233">
    <property type="term" value="F:peptidase activity"/>
    <property type="evidence" value="ECO:0007669"/>
    <property type="project" value="UniProtKB-KW"/>
</dbReference>
<dbReference type="AlphaFoldDB" id="A0A841JWP0"/>
<name>A0A841JWP0_9BACT</name>
<dbReference type="GO" id="GO:0006508">
    <property type="term" value="P:proteolysis"/>
    <property type="evidence" value="ECO:0007669"/>
    <property type="project" value="UniProtKB-KW"/>
</dbReference>
<keyword evidence="10" id="KW-0378">Hydrolase</keyword>
<feature type="transmembrane region" description="Helical" evidence="5">
    <location>
        <begin position="233"/>
        <end position="252"/>
    </location>
</feature>
<evidence type="ECO:0000313" key="10">
    <source>
        <dbReference type="EMBL" id="MBB6142424.1"/>
    </source>
</evidence>
<keyword evidence="2 5" id="KW-0812">Transmembrane</keyword>
<dbReference type="InterPro" id="IPR056738">
    <property type="entry name" value="NfeD1b_N"/>
</dbReference>
<evidence type="ECO:0000256" key="2">
    <source>
        <dbReference type="ARBA" id="ARBA00022692"/>
    </source>
</evidence>
<evidence type="ECO:0000313" key="11">
    <source>
        <dbReference type="Proteomes" id="UP000538666"/>
    </source>
</evidence>
<feature type="chain" id="PRO_5032821190" evidence="6">
    <location>
        <begin position="22"/>
        <end position="433"/>
    </location>
</feature>
<dbReference type="Pfam" id="PF24961">
    <property type="entry name" value="NfeD_membrane"/>
    <property type="match status" value="1"/>
</dbReference>
<feature type="transmembrane region" description="Helical" evidence="5">
    <location>
        <begin position="335"/>
        <end position="357"/>
    </location>
</feature>
<protein>
    <submittedName>
        <fullName evidence="10">Membrane-bound serine protease (ClpP class)</fullName>
    </submittedName>
</protein>
<keyword evidence="4 5" id="KW-0472">Membrane</keyword>
<dbReference type="Proteomes" id="UP000538666">
    <property type="component" value="Unassembled WGS sequence"/>
</dbReference>
<evidence type="ECO:0000259" key="8">
    <source>
        <dbReference type="Pfam" id="PF24961"/>
    </source>
</evidence>
<comment type="caution">
    <text evidence="10">The sequence shown here is derived from an EMBL/GenBank/DDBJ whole genome shotgun (WGS) entry which is preliminary data.</text>
</comment>
<feature type="domain" description="NfeD-like C-terminal" evidence="7">
    <location>
        <begin position="370"/>
        <end position="423"/>
    </location>
</feature>
<dbReference type="SUPFAM" id="SSF52096">
    <property type="entry name" value="ClpP/crotonase"/>
    <property type="match status" value="1"/>
</dbReference>
<organism evidence="10 11">
    <name type="scientific">Silvibacterium bohemicum</name>
    <dbReference type="NCBI Taxonomy" id="1577686"/>
    <lineage>
        <taxon>Bacteria</taxon>
        <taxon>Pseudomonadati</taxon>
        <taxon>Acidobacteriota</taxon>
        <taxon>Terriglobia</taxon>
        <taxon>Terriglobales</taxon>
        <taxon>Acidobacteriaceae</taxon>
        <taxon>Silvibacterium</taxon>
    </lineage>
</organism>
<feature type="domain" description="NfeD1b N-terminal" evidence="9">
    <location>
        <begin position="26"/>
        <end position="164"/>
    </location>
</feature>
<dbReference type="PANTHER" id="PTHR33507">
    <property type="entry name" value="INNER MEMBRANE PROTEIN YBBJ"/>
    <property type="match status" value="1"/>
</dbReference>
<dbReference type="CDD" id="cd07020">
    <property type="entry name" value="Clp_protease_NfeD_1"/>
    <property type="match status" value="1"/>
</dbReference>
<keyword evidence="6" id="KW-0732">Signal</keyword>
<keyword evidence="11" id="KW-1185">Reference proteome</keyword>
<dbReference type="Gene3D" id="2.40.50.140">
    <property type="entry name" value="Nucleic acid-binding proteins"/>
    <property type="match status" value="1"/>
</dbReference>
<dbReference type="InterPro" id="IPR056739">
    <property type="entry name" value="NfeD_membrane"/>
</dbReference>
<dbReference type="OrthoDB" id="9806253at2"/>